<dbReference type="EMBL" id="MHCT01000015">
    <property type="protein sequence ID" value="OGY26117.1"/>
    <property type="molecule type" value="Genomic_DNA"/>
</dbReference>
<dbReference type="SUPFAM" id="SSF55961">
    <property type="entry name" value="Bet v1-like"/>
    <property type="match status" value="1"/>
</dbReference>
<accession>A0A1G1WFV2</accession>
<dbReference type="Pfam" id="PF08327">
    <property type="entry name" value="AHSA1"/>
    <property type="match status" value="1"/>
</dbReference>
<evidence type="ECO:0000259" key="2">
    <source>
        <dbReference type="Pfam" id="PF08327"/>
    </source>
</evidence>
<evidence type="ECO:0000313" key="4">
    <source>
        <dbReference type="Proteomes" id="UP000177588"/>
    </source>
</evidence>
<reference evidence="3 4" key="1">
    <citation type="journal article" date="2016" name="Nat. Commun.">
        <title>Thousands of microbial genomes shed light on interconnected biogeochemical processes in an aquifer system.</title>
        <authorList>
            <person name="Anantharaman K."/>
            <person name="Brown C.T."/>
            <person name="Hug L.A."/>
            <person name="Sharon I."/>
            <person name="Castelle C.J."/>
            <person name="Probst A.J."/>
            <person name="Thomas B.C."/>
            <person name="Singh A."/>
            <person name="Wilkins M.J."/>
            <person name="Karaoz U."/>
            <person name="Brodie E.L."/>
            <person name="Williams K.H."/>
            <person name="Hubbard S.S."/>
            <person name="Banfield J.F."/>
        </authorList>
    </citation>
    <scope>NUCLEOTIDE SEQUENCE [LARGE SCALE GENOMIC DNA]</scope>
</reference>
<feature type="domain" description="Activator of Hsp90 ATPase homologue 1/2-like C-terminal" evidence="2">
    <location>
        <begin position="14"/>
        <end position="162"/>
    </location>
</feature>
<name>A0A1G1WFV2_9BACT</name>
<evidence type="ECO:0000256" key="1">
    <source>
        <dbReference type="ARBA" id="ARBA00006817"/>
    </source>
</evidence>
<dbReference type="InterPro" id="IPR013538">
    <property type="entry name" value="ASHA1/2-like_C"/>
</dbReference>
<dbReference type="AlphaFoldDB" id="A0A1G1WFV2"/>
<gene>
    <name evidence="3" type="ORF">A2Z24_01835</name>
</gene>
<protein>
    <recommendedName>
        <fullName evidence="2">Activator of Hsp90 ATPase homologue 1/2-like C-terminal domain-containing protein</fullName>
    </recommendedName>
</protein>
<sequence length="168" mass="18976">MENKNELVITRTFDAPQEQVWKAWIEPELIKKWWGPKDFTCPAANIDFKVGGKSHVAMHGPKGSEFDKDLWSTGTYKEIVPMGRIVTTDSFADEKDNVVSAEHYGMSADFPLELQVTLMFEELPANKTRMTLQHVGFPAGKEQEDAKAGWNQSFDKLAEILKGGEKNE</sequence>
<dbReference type="STRING" id="1802597.A2Z24_01835"/>
<dbReference type="Gene3D" id="3.30.530.20">
    <property type="match status" value="1"/>
</dbReference>
<evidence type="ECO:0000313" key="3">
    <source>
        <dbReference type="EMBL" id="OGY26117.1"/>
    </source>
</evidence>
<comment type="caution">
    <text evidence="3">The sequence shown here is derived from an EMBL/GenBank/DDBJ whole genome shotgun (WGS) entry which is preliminary data.</text>
</comment>
<comment type="similarity">
    <text evidence="1">Belongs to the AHA1 family.</text>
</comment>
<dbReference type="CDD" id="cd07814">
    <property type="entry name" value="SRPBCC_CalC_Aha1-like"/>
    <property type="match status" value="1"/>
</dbReference>
<dbReference type="InterPro" id="IPR023393">
    <property type="entry name" value="START-like_dom_sf"/>
</dbReference>
<dbReference type="Proteomes" id="UP000177588">
    <property type="component" value="Unassembled WGS sequence"/>
</dbReference>
<organism evidence="3 4">
    <name type="scientific">Candidatus Woykebacteria bacterium RBG_16_44_10</name>
    <dbReference type="NCBI Taxonomy" id="1802597"/>
    <lineage>
        <taxon>Bacteria</taxon>
        <taxon>Candidatus Woykeibacteriota</taxon>
    </lineage>
</organism>
<proteinExistence type="inferred from homology"/>